<comment type="similarity">
    <text evidence="2 11">Belongs to the UPRTase family.</text>
</comment>
<dbReference type="NCBIfam" id="TIGR01091">
    <property type="entry name" value="upp"/>
    <property type="match status" value="1"/>
</dbReference>
<keyword evidence="5 11" id="KW-0328">Glycosyltransferase</keyword>
<proteinExistence type="inferred from homology"/>
<feature type="binding site" evidence="11">
    <location>
        <begin position="200"/>
        <end position="202"/>
    </location>
    <ligand>
        <name>uracil</name>
        <dbReference type="ChEBI" id="CHEBI:17568"/>
    </ligand>
</feature>
<keyword evidence="9 11" id="KW-0342">GTP-binding</keyword>
<comment type="cofactor">
    <cofactor evidence="11">
        <name>Mg(2+)</name>
        <dbReference type="ChEBI" id="CHEBI:18420"/>
    </cofactor>
    <text evidence="11">Binds 1 Mg(2+) ion per subunit. The magnesium is bound as Mg-PRPP.</text>
</comment>
<dbReference type="NCBIfam" id="NF001097">
    <property type="entry name" value="PRK00129.1"/>
    <property type="match status" value="1"/>
</dbReference>
<reference evidence="14" key="1">
    <citation type="journal article" date="2019" name="Int. J. Syst. Evol. Microbiol.">
        <title>The Global Catalogue of Microorganisms (GCM) 10K type strain sequencing project: providing services to taxonomists for standard genome sequencing and annotation.</title>
        <authorList>
            <consortium name="The Broad Institute Genomics Platform"/>
            <consortium name="The Broad Institute Genome Sequencing Center for Infectious Disease"/>
            <person name="Wu L."/>
            <person name="Ma J."/>
        </authorList>
    </citation>
    <scope>NUCLEOTIDE SEQUENCE [LARGE SCALE GENOMIC DNA]</scope>
    <source>
        <strain evidence="14">JCM 13002</strain>
    </source>
</reference>
<feature type="domain" description="Phosphoribosyltransferase" evidence="12">
    <location>
        <begin position="5"/>
        <end position="209"/>
    </location>
</feature>
<dbReference type="Pfam" id="PF14681">
    <property type="entry name" value="UPRTase"/>
    <property type="match status" value="1"/>
</dbReference>
<dbReference type="InterPro" id="IPR050054">
    <property type="entry name" value="UPRTase/APRTase"/>
</dbReference>
<name>A0ABP4E4M7_9ACTN</name>
<keyword evidence="7 11" id="KW-0547">Nucleotide-binding</keyword>
<evidence type="ECO:0000256" key="3">
    <source>
        <dbReference type="ARBA" id="ARBA00011894"/>
    </source>
</evidence>
<keyword evidence="14" id="KW-1185">Reference proteome</keyword>
<organism evidence="13 14">
    <name type="scientific">Kitasatospora arboriphila</name>
    <dbReference type="NCBI Taxonomy" id="258052"/>
    <lineage>
        <taxon>Bacteria</taxon>
        <taxon>Bacillati</taxon>
        <taxon>Actinomycetota</taxon>
        <taxon>Actinomycetes</taxon>
        <taxon>Kitasatosporales</taxon>
        <taxon>Streptomycetaceae</taxon>
        <taxon>Kitasatospora</taxon>
    </lineage>
</organism>
<evidence type="ECO:0000256" key="5">
    <source>
        <dbReference type="ARBA" id="ARBA00022676"/>
    </source>
</evidence>
<feature type="binding site" evidence="11">
    <location>
        <position position="78"/>
    </location>
    <ligand>
        <name>5-phospho-alpha-D-ribose 1-diphosphate</name>
        <dbReference type="ChEBI" id="CHEBI:58017"/>
    </ligand>
</feature>
<keyword evidence="8 11" id="KW-0460">Magnesium</keyword>
<dbReference type="CDD" id="cd06223">
    <property type="entry name" value="PRTases_typeI"/>
    <property type="match status" value="1"/>
</dbReference>
<feature type="binding site" evidence="11">
    <location>
        <position position="103"/>
    </location>
    <ligand>
        <name>5-phospho-alpha-D-ribose 1-diphosphate</name>
        <dbReference type="ChEBI" id="CHEBI:58017"/>
    </ligand>
</feature>
<comment type="pathway">
    <text evidence="1 11">Pyrimidine metabolism; UMP biosynthesis via salvage pathway; UMP from uracil: step 1/1.</text>
</comment>
<dbReference type="PANTHER" id="PTHR32315:SF4">
    <property type="entry name" value="URACIL PHOSPHORIBOSYLTRANSFERASE, CHLOROPLASTIC"/>
    <property type="match status" value="1"/>
</dbReference>
<dbReference type="GO" id="GO:0016757">
    <property type="term" value="F:glycosyltransferase activity"/>
    <property type="evidence" value="ECO:0007669"/>
    <property type="project" value="UniProtKB-KW"/>
</dbReference>
<accession>A0ABP4E4M7</accession>
<evidence type="ECO:0000259" key="12">
    <source>
        <dbReference type="Pfam" id="PF14681"/>
    </source>
</evidence>
<feature type="binding site" evidence="11">
    <location>
        <begin position="130"/>
        <end position="138"/>
    </location>
    <ligand>
        <name>5-phospho-alpha-D-ribose 1-diphosphate</name>
        <dbReference type="ChEBI" id="CHEBI:58017"/>
    </ligand>
</feature>
<evidence type="ECO:0000256" key="2">
    <source>
        <dbReference type="ARBA" id="ARBA00009516"/>
    </source>
</evidence>
<dbReference type="PANTHER" id="PTHR32315">
    <property type="entry name" value="ADENINE PHOSPHORIBOSYLTRANSFERASE"/>
    <property type="match status" value="1"/>
</dbReference>
<evidence type="ECO:0000256" key="11">
    <source>
        <dbReference type="HAMAP-Rule" id="MF_01218"/>
    </source>
</evidence>
<dbReference type="RefSeq" id="WP_344625009.1">
    <property type="nucleotide sequence ID" value="NZ_BAAALD010000037.1"/>
</dbReference>
<evidence type="ECO:0000313" key="13">
    <source>
        <dbReference type="EMBL" id="GAA1092166.1"/>
    </source>
</evidence>
<dbReference type="EC" id="2.4.2.9" evidence="3 11"/>
<dbReference type="Proteomes" id="UP001499987">
    <property type="component" value="Unassembled WGS sequence"/>
</dbReference>
<dbReference type="InterPro" id="IPR034332">
    <property type="entry name" value="Upp_B"/>
</dbReference>
<evidence type="ECO:0000256" key="7">
    <source>
        <dbReference type="ARBA" id="ARBA00022741"/>
    </source>
</evidence>
<comment type="activity regulation">
    <text evidence="11">Allosterically activated by GTP.</text>
</comment>
<dbReference type="InterPro" id="IPR029057">
    <property type="entry name" value="PRTase-like"/>
</dbReference>
<comment type="catalytic activity">
    <reaction evidence="11">
        <text>UMP + diphosphate = 5-phospho-alpha-D-ribose 1-diphosphate + uracil</text>
        <dbReference type="Rhea" id="RHEA:13017"/>
        <dbReference type="ChEBI" id="CHEBI:17568"/>
        <dbReference type="ChEBI" id="CHEBI:33019"/>
        <dbReference type="ChEBI" id="CHEBI:57865"/>
        <dbReference type="ChEBI" id="CHEBI:58017"/>
        <dbReference type="EC" id="2.4.2.9"/>
    </reaction>
</comment>
<evidence type="ECO:0000256" key="9">
    <source>
        <dbReference type="ARBA" id="ARBA00023134"/>
    </source>
</evidence>
<comment type="function">
    <text evidence="11">Catalyzes the conversion of uracil and 5-phospho-alpha-D-ribose 1-diphosphate (PRPP) to UMP and diphosphate.</text>
</comment>
<keyword evidence="6 11" id="KW-0808">Transferase</keyword>
<evidence type="ECO:0000256" key="6">
    <source>
        <dbReference type="ARBA" id="ARBA00022679"/>
    </source>
</evidence>
<dbReference type="InterPro" id="IPR000836">
    <property type="entry name" value="PRTase_dom"/>
</dbReference>
<evidence type="ECO:0000256" key="1">
    <source>
        <dbReference type="ARBA" id="ARBA00005180"/>
    </source>
</evidence>
<feature type="binding site" evidence="11">
    <location>
        <position position="201"/>
    </location>
    <ligand>
        <name>5-phospho-alpha-D-ribose 1-diphosphate</name>
        <dbReference type="ChEBI" id="CHEBI:58017"/>
    </ligand>
</feature>
<evidence type="ECO:0000256" key="8">
    <source>
        <dbReference type="ARBA" id="ARBA00022842"/>
    </source>
</evidence>
<evidence type="ECO:0000256" key="10">
    <source>
        <dbReference type="ARBA" id="ARBA00031082"/>
    </source>
</evidence>
<dbReference type="HAMAP" id="MF_01218_B">
    <property type="entry name" value="Upp_B"/>
    <property type="match status" value="1"/>
</dbReference>
<protein>
    <recommendedName>
        <fullName evidence="3 11">Uracil phosphoribosyltransferase</fullName>
        <ecNumber evidence="3 11">2.4.2.9</ecNumber>
    </recommendedName>
    <alternativeName>
        <fullName evidence="10 11">UMP pyrophosphorylase</fullName>
    </alternativeName>
    <alternativeName>
        <fullName evidence="11">UPRTase</fullName>
    </alternativeName>
</protein>
<dbReference type="EMBL" id="BAAALD010000037">
    <property type="protein sequence ID" value="GAA1092166.1"/>
    <property type="molecule type" value="Genomic_DNA"/>
</dbReference>
<evidence type="ECO:0000256" key="4">
    <source>
        <dbReference type="ARBA" id="ARBA00022533"/>
    </source>
</evidence>
<dbReference type="SUPFAM" id="SSF53271">
    <property type="entry name" value="PRTase-like"/>
    <property type="match status" value="1"/>
</dbReference>
<comment type="caution">
    <text evidence="13">The sequence shown here is derived from an EMBL/GenBank/DDBJ whole genome shotgun (WGS) entry which is preliminary data.</text>
</comment>
<dbReference type="Gene3D" id="3.40.50.2020">
    <property type="match status" value="1"/>
</dbReference>
<gene>
    <name evidence="11 13" type="primary">upp</name>
    <name evidence="13" type="ORF">GCM10009663_39920</name>
</gene>
<sequence length="211" mass="22727">MRLHVVDHPLVAHKLSTLRDERTDSPTFRRLTDELVTLLAYEATRNVRTEPVEVTTPVAVTTGTRLSHPRPLVVPILRAGLGMLDGMTRLLPTAEVGFLGMVRNEETLEASTYATRMPDDLSGRQVFVLDPMLATGGTLVAAVRMLLERGATDVTGVVLLAAPEGVAVVEKELADQPVKIVTAALDERLNEHGYIVPGLGDAGDRLYGTAG</sequence>
<keyword evidence="4 11" id="KW-0021">Allosteric enzyme</keyword>
<dbReference type="InterPro" id="IPR005765">
    <property type="entry name" value="UPRT"/>
</dbReference>
<evidence type="ECO:0000313" key="14">
    <source>
        <dbReference type="Proteomes" id="UP001499987"/>
    </source>
</evidence>
<feature type="binding site" evidence="11">
    <location>
        <position position="195"/>
    </location>
    <ligand>
        <name>uracil</name>
        <dbReference type="ChEBI" id="CHEBI:17568"/>
    </ligand>
</feature>